<dbReference type="InterPro" id="IPR009009">
    <property type="entry name" value="RlpA-like_DPBB"/>
</dbReference>
<evidence type="ECO:0000259" key="6">
    <source>
        <dbReference type="PROSITE" id="PS50843"/>
    </source>
</evidence>
<comment type="similarity">
    <text evidence="3">Belongs to the expansin family.</text>
</comment>
<name>A0A2C9WPK6_MANES</name>
<evidence type="ECO:0000256" key="4">
    <source>
        <dbReference type="SAM" id="SignalP"/>
    </source>
</evidence>
<dbReference type="PRINTS" id="PR00829">
    <property type="entry name" value="LOLP1ALLERGN"/>
</dbReference>
<dbReference type="EMBL" id="CM004387">
    <property type="protein sequence ID" value="OAY62456.1"/>
    <property type="molecule type" value="Genomic_DNA"/>
</dbReference>
<feature type="chain" id="PRO_5013220277" evidence="4">
    <location>
        <begin position="21"/>
        <end position="266"/>
    </location>
</feature>
<dbReference type="Gene3D" id="2.40.40.10">
    <property type="entry name" value="RlpA-like domain"/>
    <property type="match status" value="1"/>
</dbReference>
<keyword evidence="4" id="KW-0732">Signal</keyword>
<dbReference type="GO" id="GO:0009653">
    <property type="term" value="P:anatomical structure morphogenesis"/>
    <property type="evidence" value="ECO:0007669"/>
    <property type="project" value="UniProtKB-ARBA"/>
</dbReference>
<dbReference type="PROSITE" id="PS50843">
    <property type="entry name" value="EXPANSIN_CBD"/>
    <property type="match status" value="1"/>
</dbReference>
<organism evidence="7 8">
    <name type="scientific">Manihot esculenta</name>
    <name type="common">Cassava</name>
    <name type="synonym">Jatropha manihot</name>
    <dbReference type="NCBI Taxonomy" id="3983"/>
    <lineage>
        <taxon>Eukaryota</taxon>
        <taxon>Viridiplantae</taxon>
        <taxon>Streptophyta</taxon>
        <taxon>Embryophyta</taxon>
        <taxon>Tracheophyta</taxon>
        <taxon>Spermatophyta</taxon>
        <taxon>Magnoliopsida</taxon>
        <taxon>eudicotyledons</taxon>
        <taxon>Gunneridae</taxon>
        <taxon>Pentapetalae</taxon>
        <taxon>rosids</taxon>
        <taxon>fabids</taxon>
        <taxon>Malpighiales</taxon>
        <taxon>Euphorbiaceae</taxon>
        <taxon>Crotonoideae</taxon>
        <taxon>Manihoteae</taxon>
        <taxon>Manihot</taxon>
    </lineage>
</organism>
<dbReference type="PANTHER" id="PTHR31692:SF56">
    <property type="entry name" value="EXPANSIN-B2-RELATED"/>
    <property type="match status" value="1"/>
</dbReference>
<dbReference type="InterPro" id="IPR036749">
    <property type="entry name" value="Expansin_CBD_sf"/>
</dbReference>
<protein>
    <submittedName>
        <fullName evidence="7">Uncharacterized protein</fullName>
    </submittedName>
</protein>
<dbReference type="InterPro" id="IPR005795">
    <property type="entry name" value="LolPI"/>
</dbReference>
<dbReference type="SUPFAM" id="SSF50685">
    <property type="entry name" value="Barwin-like endoglucanases"/>
    <property type="match status" value="1"/>
</dbReference>
<dbReference type="Gramene" id="Manes.01G269500.1.v8.1">
    <property type="protein sequence ID" value="Manes.01G269500.1.v8.1.CDS"/>
    <property type="gene ID" value="Manes.01G269500.v8.1"/>
</dbReference>
<dbReference type="PRINTS" id="PR01225">
    <property type="entry name" value="EXPANSNFAMLY"/>
</dbReference>
<dbReference type="SUPFAM" id="SSF49590">
    <property type="entry name" value="PHL pollen allergen"/>
    <property type="match status" value="1"/>
</dbReference>
<sequence>MAPFSLCVLLFLFLLDSCYCFCPKCFNFSNTHSDSDWEPAGATWYGSPTGAGSTGGACGYENAVEQPPFSSMISAGGPSLYKSGKGCGVCYQVKCTSNSACSGNPVTVVITDKCPGGPCTSESVHFDLSGTAFGAMAVSGQADQLRNAGVLQIQYRRVQCEYHGKTLAFHVDSGANPYYFATVVEYEEGDGDLASVELKQAPDGSDSWIKMQQAWGAVWKLNSGSALRAPFSLRLTSLMSGKTIVASDVIPASWQPGKTYLSVVNF</sequence>
<evidence type="ECO:0000313" key="7">
    <source>
        <dbReference type="EMBL" id="OAY62456.1"/>
    </source>
</evidence>
<evidence type="ECO:0000259" key="5">
    <source>
        <dbReference type="PROSITE" id="PS50842"/>
    </source>
</evidence>
<evidence type="ECO:0000256" key="3">
    <source>
        <dbReference type="RuleBase" id="RU003460"/>
    </source>
</evidence>
<dbReference type="PANTHER" id="PTHR31692">
    <property type="entry name" value="EXPANSIN-B3"/>
    <property type="match status" value="1"/>
</dbReference>
<dbReference type="Proteomes" id="UP000091857">
    <property type="component" value="Chromosome 1"/>
</dbReference>
<dbReference type="OrthoDB" id="406505at2759"/>
<dbReference type="InterPro" id="IPR007118">
    <property type="entry name" value="Expan_Lol_pI"/>
</dbReference>
<proteinExistence type="inferred from homology"/>
<dbReference type="Pfam" id="PF03330">
    <property type="entry name" value="DPBB_1"/>
    <property type="match status" value="1"/>
</dbReference>
<accession>A0A2C9WPK6</accession>
<dbReference type="InterPro" id="IPR007112">
    <property type="entry name" value="Expansin/allergen_DPBB_dom"/>
</dbReference>
<dbReference type="PROSITE" id="PS50842">
    <property type="entry name" value="EXPANSIN_EG45"/>
    <property type="match status" value="1"/>
</dbReference>
<keyword evidence="2" id="KW-0964">Secreted</keyword>
<evidence type="ECO:0000256" key="1">
    <source>
        <dbReference type="ARBA" id="ARBA00004613"/>
    </source>
</evidence>
<dbReference type="GO" id="GO:0005576">
    <property type="term" value="C:extracellular region"/>
    <property type="evidence" value="ECO:0007669"/>
    <property type="project" value="UniProtKB-SubCell"/>
</dbReference>
<evidence type="ECO:0000313" key="8">
    <source>
        <dbReference type="Proteomes" id="UP000091857"/>
    </source>
</evidence>
<dbReference type="InterPro" id="IPR007117">
    <property type="entry name" value="Expansin_CBD"/>
</dbReference>
<dbReference type="CDD" id="cd22275">
    <property type="entry name" value="DPBB_EXPB_N"/>
    <property type="match status" value="1"/>
</dbReference>
<dbReference type="OMA" id="WLLMQES"/>
<dbReference type="InterPro" id="IPR036908">
    <property type="entry name" value="RlpA-like_sf"/>
</dbReference>
<dbReference type="Pfam" id="PF01357">
    <property type="entry name" value="Expansin_C"/>
    <property type="match status" value="1"/>
</dbReference>
<reference evidence="8" key="1">
    <citation type="journal article" date="2016" name="Nat. Biotechnol.">
        <title>Sequencing wild and cultivated cassava and related species reveals extensive interspecific hybridization and genetic diversity.</title>
        <authorList>
            <person name="Bredeson J.V."/>
            <person name="Lyons J.B."/>
            <person name="Prochnik S.E."/>
            <person name="Wu G.A."/>
            <person name="Ha C.M."/>
            <person name="Edsinger-Gonzales E."/>
            <person name="Grimwood J."/>
            <person name="Schmutz J."/>
            <person name="Rabbi I.Y."/>
            <person name="Egesi C."/>
            <person name="Nauluvula P."/>
            <person name="Lebot V."/>
            <person name="Ndunguru J."/>
            <person name="Mkamilo G."/>
            <person name="Bart R.S."/>
            <person name="Setter T.L."/>
            <person name="Gleadow R.M."/>
            <person name="Kulakow P."/>
            <person name="Ferguson M.E."/>
            <person name="Rounsley S."/>
            <person name="Rokhsar D.S."/>
        </authorList>
    </citation>
    <scope>NUCLEOTIDE SEQUENCE [LARGE SCALE GENOMIC DNA]</scope>
    <source>
        <strain evidence="8">cv. AM560-2</strain>
    </source>
</reference>
<gene>
    <name evidence="7" type="ORF">MANES_01G269500v8</name>
</gene>
<dbReference type="Gene3D" id="2.60.40.760">
    <property type="entry name" value="Expansin, cellulose-binding-like domain"/>
    <property type="match status" value="1"/>
</dbReference>
<dbReference type="AlphaFoldDB" id="A0A2C9WPK6"/>
<feature type="domain" description="Expansin-like EG45" evidence="5">
    <location>
        <begin position="55"/>
        <end position="165"/>
    </location>
</feature>
<comment type="subcellular location">
    <subcellularLocation>
        <location evidence="1">Secreted</location>
    </subcellularLocation>
</comment>
<feature type="domain" description="Expansin-like CBD" evidence="6">
    <location>
        <begin position="178"/>
        <end position="262"/>
    </location>
</feature>
<comment type="caution">
    <text evidence="7">The sequence shown here is derived from an EMBL/GenBank/DDBJ whole genome shotgun (WGS) entry which is preliminary data.</text>
</comment>
<evidence type="ECO:0000256" key="2">
    <source>
        <dbReference type="ARBA" id="ARBA00022525"/>
    </source>
</evidence>
<dbReference type="SMART" id="SM00837">
    <property type="entry name" value="DPBB_1"/>
    <property type="match status" value="1"/>
</dbReference>
<keyword evidence="8" id="KW-1185">Reference proteome</keyword>
<feature type="signal peptide" evidence="4">
    <location>
        <begin position="1"/>
        <end position="20"/>
    </location>
</feature>